<dbReference type="InterPro" id="IPR018062">
    <property type="entry name" value="HTH_AraC-typ_CS"/>
</dbReference>
<dbReference type="InterPro" id="IPR018060">
    <property type="entry name" value="HTH_AraC"/>
</dbReference>
<evidence type="ECO:0000256" key="2">
    <source>
        <dbReference type="ARBA" id="ARBA00023125"/>
    </source>
</evidence>
<dbReference type="SUPFAM" id="SSF46689">
    <property type="entry name" value="Homeodomain-like"/>
    <property type="match status" value="2"/>
</dbReference>
<gene>
    <name evidence="5" type="ORF">ACFQ5T_07560</name>
</gene>
<dbReference type="Proteomes" id="UP001597195">
    <property type="component" value="Unassembled WGS sequence"/>
</dbReference>
<dbReference type="PANTHER" id="PTHR43280">
    <property type="entry name" value="ARAC-FAMILY TRANSCRIPTIONAL REGULATOR"/>
    <property type="match status" value="1"/>
</dbReference>
<dbReference type="EMBL" id="JBHTOM010000009">
    <property type="protein sequence ID" value="MFD1549553.1"/>
    <property type="molecule type" value="Genomic_DNA"/>
</dbReference>
<evidence type="ECO:0000313" key="5">
    <source>
        <dbReference type="EMBL" id="MFD1549553.1"/>
    </source>
</evidence>
<dbReference type="RefSeq" id="WP_125701256.1">
    <property type="nucleotide sequence ID" value="NZ_JBHTOM010000009.1"/>
</dbReference>
<dbReference type="InterPro" id="IPR009057">
    <property type="entry name" value="Homeodomain-like_sf"/>
</dbReference>
<dbReference type="SMART" id="SM00342">
    <property type="entry name" value="HTH_ARAC"/>
    <property type="match status" value="1"/>
</dbReference>
<evidence type="ECO:0000259" key="4">
    <source>
        <dbReference type="PROSITE" id="PS01124"/>
    </source>
</evidence>
<dbReference type="PROSITE" id="PS01124">
    <property type="entry name" value="HTH_ARAC_FAMILY_2"/>
    <property type="match status" value="1"/>
</dbReference>
<feature type="domain" description="HTH araC/xylS-type" evidence="4">
    <location>
        <begin position="253"/>
        <end position="351"/>
    </location>
</feature>
<dbReference type="PROSITE" id="PS00041">
    <property type="entry name" value="HTH_ARAC_FAMILY_1"/>
    <property type="match status" value="1"/>
</dbReference>
<comment type="caution">
    <text evidence="5">The sequence shown here is derived from an EMBL/GenBank/DDBJ whole genome shotgun (WGS) entry which is preliminary data.</text>
</comment>
<dbReference type="Gene3D" id="1.10.10.60">
    <property type="entry name" value="Homeodomain-like"/>
    <property type="match status" value="2"/>
</dbReference>
<proteinExistence type="predicted"/>
<evidence type="ECO:0000256" key="3">
    <source>
        <dbReference type="ARBA" id="ARBA00023163"/>
    </source>
</evidence>
<name>A0ABW4H477_9LACO</name>
<keyword evidence="1" id="KW-0805">Transcription regulation</keyword>
<sequence length="358" mass="40228">MKSEQEQELVVALSRISGVTVRRCDTDLNTVFIAGDDGDLPEFNKLPADSGECIRAITGQGDFLVAGIFNASAVAGYLVAGPVTTHSWSLARVIISAIGASDQPLALIEDHVKVANLDVDLAKRDSDNDAQIVKAYRYQNQIMDAITRGDRDGVKHALTGILGEKERFLSRIPNRRLRSTKNILFVANTAFRIAAERGNISPVVLDRISSHYSQAIEQLFSLKSEEQLVLEMATQYCDVVAARRNNQYSVKVNRALQFIYRHYREPLNLTGIAQIAESSPGYLSRRFKQETGETIFEFINRYRIRMSRVYLRYQPKSMMDVAFGVGFNDVTYFNRVFKRYVGMTPVAYMRSSEPTVNG</sequence>
<dbReference type="PRINTS" id="PR00032">
    <property type="entry name" value="HTHARAC"/>
</dbReference>
<dbReference type="Pfam" id="PF12833">
    <property type="entry name" value="HTH_18"/>
    <property type="match status" value="1"/>
</dbReference>
<reference evidence="6" key="1">
    <citation type="journal article" date="2019" name="Int. J. Syst. Evol. Microbiol.">
        <title>The Global Catalogue of Microorganisms (GCM) 10K type strain sequencing project: providing services to taxonomists for standard genome sequencing and annotation.</title>
        <authorList>
            <consortium name="The Broad Institute Genomics Platform"/>
            <consortium name="The Broad Institute Genome Sequencing Center for Infectious Disease"/>
            <person name="Wu L."/>
            <person name="Ma J."/>
        </authorList>
    </citation>
    <scope>NUCLEOTIDE SEQUENCE [LARGE SCALE GENOMIC DNA]</scope>
    <source>
        <strain evidence="6">CCM 8906</strain>
    </source>
</reference>
<keyword evidence="3" id="KW-0804">Transcription</keyword>
<accession>A0ABW4H477</accession>
<evidence type="ECO:0000313" key="6">
    <source>
        <dbReference type="Proteomes" id="UP001597195"/>
    </source>
</evidence>
<keyword evidence="2" id="KW-0238">DNA-binding</keyword>
<dbReference type="InterPro" id="IPR020449">
    <property type="entry name" value="Tscrpt_reg_AraC-type_HTH"/>
</dbReference>
<organism evidence="5 6">
    <name type="scientific">Levilactobacillus fuyuanensis</name>
    <dbReference type="NCBI Taxonomy" id="2486022"/>
    <lineage>
        <taxon>Bacteria</taxon>
        <taxon>Bacillati</taxon>
        <taxon>Bacillota</taxon>
        <taxon>Bacilli</taxon>
        <taxon>Lactobacillales</taxon>
        <taxon>Lactobacillaceae</taxon>
        <taxon>Levilactobacillus</taxon>
    </lineage>
</organism>
<protein>
    <submittedName>
        <fullName evidence="5">Helix-turn-helix transcriptional regulator</fullName>
    </submittedName>
</protein>
<dbReference type="PANTHER" id="PTHR43280:SF28">
    <property type="entry name" value="HTH-TYPE TRANSCRIPTIONAL ACTIVATOR RHAS"/>
    <property type="match status" value="1"/>
</dbReference>
<keyword evidence="6" id="KW-1185">Reference proteome</keyword>
<evidence type="ECO:0000256" key="1">
    <source>
        <dbReference type="ARBA" id="ARBA00023015"/>
    </source>
</evidence>